<keyword evidence="8" id="KW-0812">Transmembrane</keyword>
<sequence>MAQTLVHGQVFAGYRIERLLGAGGMGEVYLAHDRDLPRYTALKVLNPAFAGDEDARHRFLREADTIARLSHPNIVTVYARGQEGDRLWMAMQYIEGTDVAAVLRNGPMHPEHAVAIVTEAAKALDFAHRAGVLHRDVKPANILLAQGDSKQVFLADFGIAKILDHTNELTRSGEVHASLRYAAPEQLDPGVPVDHRVDVYALGCTLYHMLTGAPPYPGASPAQLVHAHLNLPLPAASRQNPWLPPAFDAVFARATAKNPQERFSSCGELAAAAHYASAASASPAPHPAPASGSGRHWVWIVAAIVAVLVVLGTGGAGAFVLYHNRSTDDSQRSADAARDAACAFGRTVSTYDYTKFADYQTAVLDATTGDLKTQMQSTMSTLRDVVTQSQARSHVSDAQCFLKTSDADRAEVAAIITQALTNNTSSTERSSQVSVLLTMQFVDGRWLAAKLEQLAAPK</sequence>
<dbReference type="EC" id="2.7.11.1" evidence="1"/>
<evidence type="ECO:0000313" key="10">
    <source>
        <dbReference type="EMBL" id="OXR45319.1"/>
    </source>
</evidence>
<feature type="domain" description="Protein kinase" evidence="9">
    <location>
        <begin position="14"/>
        <end position="277"/>
    </location>
</feature>
<accession>A0A231H8Z1</accession>
<organism evidence="10 11">
    <name type="scientific">Nocardia cerradoensis</name>
    <dbReference type="NCBI Taxonomy" id="85688"/>
    <lineage>
        <taxon>Bacteria</taxon>
        <taxon>Bacillati</taxon>
        <taxon>Actinomycetota</taxon>
        <taxon>Actinomycetes</taxon>
        <taxon>Mycobacteriales</taxon>
        <taxon>Nocardiaceae</taxon>
        <taxon>Nocardia</taxon>
    </lineage>
</organism>
<protein>
    <recommendedName>
        <fullName evidence="1">non-specific serine/threonine protein kinase</fullName>
        <ecNumber evidence="1">2.7.11.1</ecNumber>
    </recommendedName>
</protein>
<keyword evidence="8" id="KW-0472">Membrane</keyword>
<evidence type="ECO:0000256" key="5">
    <source>
        <dbReference type="ARBA" id="ARBA00022777"/>
    </source>
</evidence>
<evidence type="ECO:0000313" key="11">
    <source>
        <dbReference type="Proteomes" id="UP000215506"/>
    </source>
</evidence>
<dbReference type="CDD" id="cd14014">
    <property type="entry name" value="STKc_PknB_like"/>
    <property type="match status" value="1"/>
</dbReference>
<dbReference type="Proteomes" id="UP000215506">
    <property type="component" value="Unassembled WGS sequence"/>
</dbReference>
<dbReference type="SMART" id="SM00220">
    <property type="entry name" value="S_TKc"/>
    <property type="match status" value="1"/>
</dbReference>
<evidence type="ECO:0000256" key="3">
    <source>
        <dbReference type="ARBA" id="ARBA00022679"/>
    </source>
</evidence>
<keyword evidence="4 7" id="KW-0547">Nucleotide-binding</keyword>
<evidence type="ECO:0000256" key="1">
    <source>
        <dbReference type="ARBA" id="ARBA00012513"/>
    </source>
</evidence>
<dbReference type="Gene3D" id="1.10.510.10">
    <property type="entry name" value="Transferase(Phosphotransferase) domain 1"/>
    <property type="match status" value="1"/>
</dbReference>
<dbReference type="Pfam" id="PF00069">
    <property type="entry name" value="Pkinase"/>
    <property type="match status" value="1"/>
</dbReference>
<keyword evidence="11" id="KW-1185">Reference proteome</keyword>
<dbReference type="EMBL" id="NGAF01000004">
    <property type="protein sequence ID" value="OXR45319.1"/>
    <property type="molecule type" value="Genomic_DNA"/>
</dbReference>
<evidence type="ECO:0000256" key="8">
    <source>
        <dbReference type="SAM" id="Phobius"/>
    </source>
</evidence>
<dbReference type="InterPro" id="IPR011009">
    <property type="entry name" value="Kinase-like_dom_sf"/>
</dbReference>
<keyword evidence="8" id="KW-1133">Transmembrane helix</keyword>
<dbReference type="RefSeq" id="WP_223273385.1">
    <property type="nucleotide sequence ID" value="NZ_NGAF01000004.1"/>
</dbReference>
<feature type="transmembrane region" description="Helical" evidence="8">
    <location>
        <begin position="297"/>
        <end position="322"/>
    </location>
</feature>
<dbReference type="Gene3D" id="3.30.200.20">
    <property type="entry name" value="Phosphorylase Kinase, domain 1"/>
    <property type="match status" value="1"/>
</dbReference>
<dbReference type="SUPFAM" id="SSF56112">
    <property type="entry name" value="Protein kinase-like (PK-like)"/>
    <property type="match status" value="1"/>
</dbReference>
<keyword evidence="5 10" id="KW-0418">Kinase</keyword>
<dbReference type="PROSITE" id="PS50011">
    <property type="entry name" value="PROTEIN_KINASE_DOM"/>
    <property type="match status" value="1"/>
</dbReference>
<evidence type="ECO:0000256" key="4">
    <source>
        <dbReference type="ARBA" id="ARBA00022741"/>
    </source>
</evidence>
<dbReference type="PANTHER" id="PTHR43289">
    <property type="entry name" value="MITOGEN-ACTIVATED PROTEIN KINASE KINASE KINASE 20-RELATED"/>
    <property type="match status" value="1"/>
</dbReference>
<reference evidence="10 11" key="1">
    <citation type="submission" date="2017-07" db="EMBL/GenBank/DDBJ databases">
        <title>First draft Genome Sequence of Nocardia cerradoensis isolated from human infection.</title>
        <authorList>
            <person name="Carrasco G."/>
        </authorList>
    </citation>
    <scope>NUCLEOTIDE SEQUENCE [LARGE SCALE GENOMIC DNA]</scope>
    <source>
        <strain evidence="10 11">CNM20130759</strain>
    </source>
</reference>
<feature type="binding site" evidence="7">
    <location>
        <position position="43"/>
    </location>
    <ligand>
        <name>ATP</name>
        <dbReference type="ChEBI" id="CHEBI:30616"/>
    </ligand>
</feature>
<evidence type="ECO:0000256" key="7">
    <source>
        <dbReference type="PROSITE-ProRule" id="PRU10141"/>
    </source>
</evidence>
<dbReference type="GO" id="GO:0005524">
    <property type="term" value="F:ATP binding"/>
    <property type="evidence" value="ECO:0007669"/>
    <property type="project" value="UniProtKB-UniRule"/>
</dbReference>
<comment type="caution">
    <text evidence="10">The sequence shown here is derived from an EMBL/GenBank/DDBJ whole genome shotgun (WGS) entry which is preliminary data.</text>
</comment>
<dbReference type="AlphaFoldDB" id="A0A231H8Z1"/>
<name>A0A231H8Z1_9NOCA</name>
<evidence type="ECO:0000256" key="2">
    <source>
        <dbReference type="ARBA" id="ARBA00022527"/>
    </source>
</evidence>
<dbReference type="PANTHER" id="PTHR43289:SF6">
    <property type="entry name" value="SERINE_THREONINE-PROTEIN KINASE NEKL-3"/>
    <property type="match status" value="1"/>
</dbReference>
<keyword evidence="2" id="KW-0723">Serine/threonine-protein kinase</keyword>
<dbReference type="PROSITE" id="PS00108">
    <property type="entry name" value="PROTEIN_KINASE_ST"/>
    <property type="match status" value="1"/>
</dbReference>
<evidence type="ECO:0000259" key="9">
    <source>
        <dbReference type="PROSITE" id="PS50011"/>
    </source>
</evidence>
<dbReference type="PROSITE" id="PS00107">
    <property type="entry name" value="PROTEIN_KINASE_ATP"/>
    <property type="match status" value="1"/>
</dbReference>
<keyword evidence="3 10" id="KW-0808">Transferase</keyword>
<keyword evidence="6 7" id="KW-0067">ATP-binding</keyword>
<dbReference type="GO" id="GO:0004674">
    <property type="term" value="F:protein serine/threonine kinase activity"/>
    <property type="evidence" value="ECO:0007669"/>
    <property type="project" value="UniProtKB-KW"/>
</dbReference>
<gene>
    <name evidence="10" type="primary">pknJ_2</name>
    <name evidence="10" type="ORF">B7C42_02444</name>
</gene>
<proteinExistence type="predicted"/>
<dbReference type="InterPro" id="IPR017441">
    <property type="entry name" value="Protein_kinase_ATP_BS"/>
</dbReference>
<evidence type="ECO:0000256" key="6">
    <source>
        <dbReference type="ARBA" id="ARBA00022840"/>
    </source>
</evidence>
<dbReference type="InterPro" id="IPR000719">
    <property type="entry name" value="Prot_kinase_dom"/>
</dbReference>
<dbReference type="InterPro" id="IPR008271">
    <property type="entry name" value="Ser/Thr_kinase_AS"/>
</dbReference>